<feature type="region of interest" description="Disordered" evidence="1">
    <location>
        <begin position="191"/>
        <end position="226"/>
    </location>
</feature>
<evidence type="ECO:0000313" key="3">
    <source>
        <dbReference type="Proteomes" id="UP001457282"/>
    </source>
</evidence>
<evidence type="ECO:0000256" key="1">
    <source>
        <dbReference type="SAM" id="MobiDB-lite"/>
    </source>
</evidence>
<organism evidence="2 3">
    <name type="scientific">Rubus argutus</name>
    <name type="common">Southern blackberry</name>
    <dbReference type="NCBI Taxonomy" id="59490"/>
    <lineage>
        <taxon>Eukaryota</taxon>
        <taxon>Viridiplantae</taxon>
        <taxon>Streptophyta</taxon>
        <taxon>Embryophyta</taxon>
        <taxon>Tracheophyta</taxon>
        <taxon>Spermatophyta</taxon>
        <taxon>Magnoliopsida</taxon>
        <taxon>eudicotyledons</taxon>
        <taxon>Gunneridae</taxon>
        <taxon>Pentapetalae</taxon>
        <taxon>rosids</taxon>
        <taxon>fabids</taxon>
        <taxon>Rosales</taxon>
        <taxon>Rosaceae</taxon>
        <taxon>Rosoideae</taxon>
        <taxon>Rosoideae incertae sedis</taxon>
        <taxon>Rubus</taxon>
    </lineage>
</organism>
<dbReference type="AlphaFoldDB" id="A0AAW1X4Q1"/>
<evidence type="ECO:0000313" key="2">
    <source>
        <dbReference type="EMBL" id="KAK9931018.1"/>
    </source>
</evidence>
<accession>A0AAW1X4Q1</accession>
<reference evidence="2 3" key="1">
    <citation type="journal article" date="2023" name="G3 (Bethesda)">
        <title>A chromosome-length genome assembly and annotation of blackberry (Rubus argutus, cv. 'Hillquist').</title>
        <authorList>
            <person name="Bruna T."/>
            <person name="Aryal R."/>
            <person name="Dudchenko O."/>
            <person name="Sargent D.J."/>
            <person name="Mead D."/>
            <person name="Buti M."/>
            <person name="Cavallini A."/>
            <person name="Hytonen T."/>
            <person name="Andres J."/>
            <person name="Pham M."/>
            <person name="Weisz D."/>
            <person name="Mascagni F."/>
            <person name="Usai G."/>
            <person name="Natali L."/>
            <person name="Bassil N."/>
            <person name="Fernandez G.E."/>
            <person name="Lomsadze A."/>
            <person name="Armour M."/>
            <person name="Olukolu B."/>
            <person name="Poorten T."/>
            <person name="Britton C."/>
            <person name="Davik J."/>
            <person name="Ashrafi H."/>
            <person name="Aiden E.L."/>
            <person name="Borodovsky M."/>
            <person name="Worthington M."/>
        </authorList>
    </citation>
    <scope>NUCLEOTIDE SEQUENCE [LARGE SCALE GENOMIC DNA]</scope>
    <source>
        <strain evidence="2">PI 553951</strain>
    </source>
</reference>
<comment type="caution">
    <text evidence="2">The sequence shown here is derived from an EMBL/GenBank/DDBJ whole genome shotgun (WGS) entry which is preliminary data.</text>
</comment>
<keyword evidence="3" id="KW-1185">Reference proteome</keyword>
<protein>
    <submittedName>
        <fullName evidence="2">Uncharacterized protein</fullName>
    </submittedName>
</protein>
<dbReference type="EMBL" id="JBEDUW010000004">
    <property type="protein sequence ID" value="KAK9931018.1"/>
    <property type="molecule type" value="Genomic_DNA"/>
</dbReference>
<gene>
    <name evidence="2" type="ORF">M0R45_018314</name>
</gene>
<dbReference type="PANTHER" id="PTHR38940:SF4">
    <property type="entry name" value="OS01G0775100 PROTEIN"/>
    <property type="match status" value="1"/>
</dbReference>
<name>A0AAW1X4Q1_RUBAR</name>
<dbReference type="PANTHER" id="PTHR38940">
    <property type="entry name" value="PLUS3 DOMAIN-CONTAINING PROTEIN"/>
    <property type="match status" value="1"/>
</dbReference>
<dbReference type="Proteomes" id="UP001457282">
    <property type="component" value="Unassembled WGS sequence"/>
</dbReference>
<sequence>MLACGSSHEYETETGDNAEEVKTAAEVSILHEHMDTCSPNNFEVDEIPEIPETGERKFTTLPGDVDRERVDMMKSDQIIPFVGQNEPLLGDSVDEDRHADDGNQNRQMDFLLTSKADLVNESKDSGALVVDQISQGRRPLDKLELTDDNDIQNLNCENAYGAAGQKLGSEYLLRDKESFEKVEEMLPVNDSVLDKHSPTNSRIQKHQSKGKEKALSDGNRSGRRSKKTMIAMRVLKVVTVLGFFHQARRGGAMKNSLLLGVKGSERKFNKHRVALPILDKIAPS</sequence>
<proteinExistence type="predicted"/>